<reference evidence="3" key="1">
    <citation type="submission" date="2018-02" db="EMBL/GenBank/DDBJ databases">
        <title>Genome sequencing of Solimonas sp. HR-BB.</title>
        <authorList>
            <person name="Lee Y."/>
            <person name="Jeon C.O."/>
        </authorList>
    </citation>
    <scope>NUCLEOTIDE SEQUENCE [LARGE SCALE GENOMIC DNA]</scope>
    <source>
        <strain evidence="3">HR-U</strain>
    </source>
</reference>
<dbReference type="EMBL" id="PTRA01000003">
    <property type="protein sequence ID" value="PQA56368.1"/>
    <property type="molecule type" value="Genomic_DNA"/>
</dbReference>
<accession>A0A2S7IJ04</accession>
<dbReference type="RefSeq" id="WP_104714902.1">
    <property type="nucleotide sequence ID" value="NZ_PTRA01000003.1"/>
</dbReference>
<keyword evidence="3" id="KW-1185">Reference proteome</keyword>
<organism evidence="2 3">
    <name type="scientific">Siphonobacter curvatus</name>
    <dbReference type="NCBI Taxonomy" id="2094562"/>
    <lineage>
        <taxon>Bacteria</taxon>
        <taxon>Pseudomonadati</taxon>
        <taxon>Bacteroidota</taxon>
        <taxon>Cytophagia</taxon>
        <taxon>Cytophagales</taxon>
        <taxon>Cytophagaceae</taxon>
        <taxon>Siphonobacter</taxon>
    </lineage>
</organism>
<evidence type="ECO:0008006" key="4">
    <source>
        <dbReference type="Google" id="ProtNLM"/>
    </source>
</evidence>
<dbReference type="Proteomes" id="UP000239590">
    <property type="component" value="Unassembled WGS sequence"/>
</dbReference>
<dbReference type="Pfam" id="PF09411">
    <property type="entry name" value="PagL"/>
    <property type="match status" value="1"/>
</dbReference>
<evidence type="ECO:0000313" key="3">
    <source>
        <dbReference type="Proteomes" id="UP000239590"/>
    </source>
</evidence>
<dbReference type="Gene3D" id="2.40.160.20">
    <property type="match status" value="1"/>
</dbReference>
<sequence length="207" mass="23607">MKAIVLTSLALLGSDALWAQDSTYYRQNTHHYVGVTVEHSLKSGYKMNQDYDYYATLIELEYQKPLIQTIKKNVAVNLLLQPQFNLATYRDWKVETLQDTWEAGVNVGVIFHAYLDDRSTRRYFTISSSTGPHYIHSTPVRQAPGFIFSNNIRIGFHYPIYQRINAEVKIGVRHVSNAGLIRPNHGLDNVFAGLKLTVSLGKLDDED</sequence>
<proteinExistence type="predicted"/>
<dbReference type="AlphaFoldDB" id="A0A2S7IJ04"/>
<name>A0A2S7IJ04_9BACT</name>
<evidence type="ECO:0000313" key="2">
    <source>
        <dbReference type="EMBL" id="PQA56368.1"/>
    </source>
</evidence>
<dbReference type="OrthoDB" id="964232at2"/>
<gene>
    <name evidence="2" type="ORF">C5O19_18700</name>
</gene>
<feature type="signal peptide" evidence="1">
    <location>
        <begin position="1"/>
        <end position="19"/>
    </location>
</feature>
<feature type="chain" id="PRO_5015486368" description="Acyloxyacyl hydrolase" evidence="1">
    <location>
        <begin position="20"/>
        <end position="207"/>
    </location>
</feature>
<comment type="caution">
    <text evidence="2">The sequence shown here is derived from an EMBL/GenBank/DDBJ whole genome shotgun (WGS) entry which is preliminary data.</text>
</comment>
<dbReference type="InterPro" id="IPR018550">
    <property type="entry name" value="Lipid-A_deacylase-rel"/>
</dbReference>
<evidence type="ECO:0000256" key="1">
    <source>
        <dbReference type="SAM" id="SignalP"/>
    </source>
</evidence>
<protein>
    <recommendedName>
        <fullName evidence="4">Acyloxyacyl hydrolase</fullName>
    </recommendedName>
</protein>
<keyword evidence="1" id="KW-0732">Signal</keyword>